<evidence type="ECO:0000313" key="1">
    <source>
        <dbReference type="EMBL" id="KAA6305064.1"/>
    </source>
</evidence>
<dbReference type="EMBL" id="SNRY01011008">
    <property type="protein sequence ID" value="KAA6305064.1"/>
    <property type="molecule type" value="Genomic_DNA"/>
</dbReference>
<protein>
    <submittedName>
        <fullName evidence="1">Uncharacterized protein</fullName>
    </submittedName>
</protein>
<accession>A0A5J4P8Z4</accession>
<feature type="non-terminal residue" evidence="1">
    <location>
        <position position="1"/>
    </location>
</feature>
<organism evidence="1">
    <name type="scientific">termite gut metagenome</name>
    <dbReference type="NCBI Taxonomy" id="433724"/>
    <lineage>
        <taxon>unclassified sequences</taxon>
        <taxon>metagenomes</taxon>
        <taxon>organismal metagenomes</taxon>
    </lineage>
</organism>
<name>A0A5J4P8Z4_9ZZZZ</name>
<dbReference type="AlphaFoldDB" id="A0A5J4P8Z4"/>
<proteinExistence type="predicted"/>
<comment type="caution">
    <text evidence="1">The sequence shown here is derived from an EMBL/GenBank/DDBJ whole genome shotgun (WGS) entry which is preliminary data.</text>
</comment>
<gene>
    <name evidence="1" type="ORF">EZS27_043286</name>
</gene>
<reference evidence="1" key="1">
    <citation type="submission" date="2019-03" db="EMBL/GenBank/DDBJ databases">
        <title>Single cell metagenomics reveals metabolic interactions within the superorganism composed of flagellate Streblomastix strix and complex community of Bacteroidetes bacteria on its surface.</title>
        <authorList>
            <person name="Treitli S.C."/>
            <person name="Kolisko M."/>
            <person name="Husnik F."/>
            <person name="Keeling P."/>
            <person name="Hampl V."/>
        </authorList>
    </citation>
    <scope>NUCLEOTIDE SEQUENCE</scope>
    <source>
        <strain evidence="1">STM</strain>
    </source>
</reference>
<sequence length="139" mass="16204">NRQLLARWVYEQGKTDKVAEMIKKKGKTYLVINDYRKLRVLFGKLLAEIQRIKSTGDFDAARQLVETYAVKVDPELHSEILMRYRKLDLAPYKGFVNPVYKPVTDPDGKIVDVEISYEEGYAEQMMRYSSDYSSLPSRN</sequence>